<gene>
    <name evidence="1" type="ordered locus">Tcur_3256</name>
</gene>
<dbReference type="RefSeq" id="WP_012853579.1">
    <property type="nucleotide sequence ID" value="NC_013510.1"/>
</dbReference>
<dbReference type="InterPro" id="IPR036170">
    <property type="entry name" value="YezG-like_sf"/>
</dbReference>
<evidence type="ECO:0000313" key="1">
    <source>
        <dbReference type="EMBL" id="ACY98795.1"/>
    </source>
</evidence>
<name>D1AA82_THECD</name>
<dbReference type="AlphaFoldDB" id="D1AA82"/>
<dbReference type="KEGG" id="tcu:Tcur_3256"/>
<dbReference type="Proteomes" id="UP000001918">
    <property type="component" value="Chromosome"/>
</dbReference>
<protein>
    <submittedName>
        <fullName evidence="1">Uncharacterized protein</fullName>
    </submittedName>
</protein>
<dbReference type="EMBL" id="CP001738">
    <property type="protein sequence ID" value="ACY98795.1"/>
    <property type="molecule type" value="Genomic_DNA"/>
</dbReference>
<dbReference type="STRING" id="471852.Tcur_3256"/>
<dbReference type="eggNOG" id="COG0457">
    <property type="taxonomic scope" value="Bacteria"/>
</dbReference>
<keyword evidence="2" id="KW-1185">Reference proteome</keyword>
<dbReference type="HOGENOM" id="CLU_129307_0_0_11"/>
<organism evidence="1 2">
    <name type="scientific">Thermomonospora curvata (strain ATCC 19995 / DSM 43183 / JCM 3096 / KCTC 9072 / NBRC 15933 / NCIMB 10081 / Henssen B9)</name>
    <dbReference type="NCBI Taxonomy" id="471852"/>
    <lineage>
        <taxon>Bacteria</taxon>
        <taxon>Bacillati</taxon>
        <taxon>Actinomycetota</taxon>
        <taxon>Actinomycetes</taxon>
        <taxon>Streptosporangiales</taxon>
        <taxon>Thermomonosporaceae</taxon>
        <taxon>Thermomonospora</taxon>
    </lineage>
</organism>
<proteinExistence type="predicted"/>
<dbReference type="OrthoDB" id="6957847at2"/>
<sequence length="147" mass="16895">MTPTDQLLRSHKERKAVENAIRALWAAAPPGWRRLTLVFRATVGIDSASLEMVCMDGTVRRLVPPGRAVRHMDELRAATYREDRGAWFTARLEVERSGRFNVEFDYENEPDFNPPLTASAYLLDLARFPRSEEHTPDWLKNKLREAG</sequence>
<reference evidence="1 2" key="1">
    <citation type="journal article" date="2011" name="Stand. Genomic Sci.">
        <title>Complete genome sequence of Thermomonospora curvata type strain (B9).</title>
        <authorList>
            <person name="Chertkov O."/>
            <person name="Sikorski J."/>
            <person name="Nolan M."/>
            <person name="Lapidus A."/>
            <person name="Lucas S."/>
            <person name="Del Rio T.G."/>
            <person name="Tice H."/>
            <person name="Cheng J.F."/>
            <person name="Goodwin L."/>
            <person name="Pitluck S."/>
            <person name="Liolios K."/>
            <person name="Ivanova N."/>
            <person name="Mavromatis K."/>
            <person name="Mikhailova N."/>
            <person name="Ovchinnikova G."/>
            <person name="Pati A."/>
            <person name="Chen A."/>
            <person name="Palaniappan K."/>
            <person name="Djao O.D."/>
            <person name="Land M."/>
            <person name="Hauser L."/>
            <person name="Chang Y.J."/>
            <person name="Jeffries C.D."/>
            <person name="Brettin T."/>
            <person name="Han C."/>
            <person name="Detter J.C."/>
            <person name="Rohde M."/>
            <person name="Goker M."/>
            <person name="Woyke T."/>
            <person name="Bristow J."/>
            <person name="Eisen J.A."/>
            <person name="Markowitz V."/>
            <person name="Hugenholtz P."/>
            <person name="Klenk H.P."/>
            <person name="Kyrpides N.C."/>
        </authorList>
    </citation>
    <scope>NUCLEOTIDE SEQUENCE [LARGE SCALE GENOMIC DNA]</scope>
    <source>
        <strain evidence="2">ATCC 19995 / DSM 43183 / JCM 3096 / KCTC 9072 / NBRC 15933 / NCIMB 10081 / Henssen B9</strain>
    </source>
</reference>
<dbReference type="SUPFAM" id="SSF160424">
    <property type="entry name" value="BH3703-like"/>
    <property type="match status" value="1"/>
</dbReference>
<accession>D1AA82</accession>
<evidence type="ECO:0000313" key="2">
    <source>
        <dbReference type="Proteomes" id="UP000001918"/>
    </source>
</evidence>